<organism evidence="1 2">
    <name type="scientific">Caloramator mitchellensis</name>
    <dbReference type="NCBI Taxonomy" id="908809"/>
    <lineage>
        <taxon>Bacteria</taxon>
        <taxon>Bacillati</taxon>
        <taxon>Bacillota</taxon>
        <taxon>Clostridia</taxon>
        <taxon>Eubacteriales</taxon>
        <taxon>Clostridiaceae</taxon>
        <taxon>Caloramator</taxon>
    </lineage>
</organism>
<dbReference type="EMBL" id="LKHP01000001">
    <property type="protein sequence ID" value="KRQ88086.1"/>
    <property type="molecule type" value="Genomic_DNA"/>
</dbReference>
<accession>A0A0R3JWZ9</accession>
<dbReference type="OrthoDB" id="1946901at2"/>
<keyword evidence="2" id="KW-1185">Reference proteome</keyword>
<protein>
    <recommendedName>
        <fullName evidence="3">Type 4 fimbrial biogenesis protein PilX N-terminal domain-containing protein</fullName>
    </recommendedName>
</protein>
<reference evidence="1 2" key="1">
    <citation type="submission" date="2015-09" db="EMBL/GenBank/DDBJ databases">
        <title>Draft genome sequence of a Caloramator mitchellensis, a moderate thermophile from the Great Artesian Basin of Australia.</title>
        <authorList>
            <person name="Patel B.K."/>
        </authorList>
    </citation>
    <scope>NUCLEOTIDE SEQUENCE [LARGE SCALE GENOMIC DNA]</scope>
    <source>
        <strain evidence="1 2">VF08</strain>
    </source>
</reference>
<evidence type="ECO:0000313" key="1">
    <source>
        <dbReference type="EMBL" id="KRQ88086.1"/>
    </source>
</evidence>
<dbReference type="STRING" id="908809.ABG79_00253"/>
<dbReference type="RefSeq" id="WP_057976285.1">
    <property type="nucleotide sequence ID" value="NZ_LKHP01000001.1"/>
</dbReference>
<proteinExistence type="predicted"/>
<comment type="caution">
    <text evidence="1">The sequence shown here is derived from an EMBL/GenBank/DDBJ whole genome shotgun (WGS) entry which is preliminary data.</text>
</comment>
<dbReference type="Proteomes" id="UP000052015">
    <property type="component" value="Unassembled WGS sequence"/>
</dbReference>
<evidence type="ECO:0000313" key="2">
    <source>
        <dbReference type="Proteomes" id="UP000052015"/>
    </source>
</evidence>
<name>A0A0R3JWZ9_CALMK</name>
<dbReference type="AlphaFoldDB" id="A0A0R3JWZ9"/>
<gene>
    <name evidence="1" type="ORF">ABG79_00253</name>
</gene>
<evidence type="ECO:0008006" key="3">
    <source>
        <dbReference type="Google" id="ProtNLM"/>
    </source>
</evidence>
<sequence length="882" mass="99683">MKRKGSAIIFVVLILSVLFTLSVGIMEISLASLRQSSNYYSRNLAFYYSDVGMEKVLFYIDKIADEARKQANDVCFDSSGGPNLNDIEINSKYTSYMKGELSKEDYEAYMRERFIKEFNTRIVDFFDNRLEISSTIIKNENGNINDVQISNKRWNDWYNFIINELNDPDVSQKVTLSFYILNDILKLNNIDEDFKKLIPMNFDKSQFEDLNKDKKGYLKETIFLKVQLKDNNIKRFLLTTIELNPFGVDYNSINLSNKKIKKGYNGVLDYALIAGKNLFVVNGNNDFIVNGDIYARGTGNKLSELKSFENYGGILIGTDNDTKQNLTSSKASVNTLLGTENINTARGKMILNGNAYLGDLSIVDGATEVNDKYVLNSGFIRVINQDSQLNINGDIYCHSIVTDDTAEGASINITGNAYIADNVSIYGTDSKIKIDKDLIAFETADGNAYLETNENNTYTSDTNNSNYTGSSSIVINDDTGSIEIGKNIVLFGTAYVADFKKKDDQNKSYRTLETAAINPNFIAYNYLIDEIQIGNNILKWKTDGTSDYDTYILQNEESTEVSMFNTDKSANGLSFFDRTLGFILHYLVGQKIYPEIYDYQYNLATNENGGSIIKMNNIKVSNSGETSYFPFLLSADGKLYSMENIYNKYSSIDSNAPEEQKNYAEDLQIIKNELNNTFKVFGTEGDIPNPANIKANLIRDIVIPTKKQVVNKLLFKDKGLDSTKFEDYLDFENTPNIEIVDKNNKIFIKVTSDDIEIDLAKYKYNADNLDLDQYQVLIVSKKNITIKNSSTDSKTIKGNIIAGENVIVEGGNIDLSADIGTSLKLMNYFNAGENYDDCLKLYRFFAKGTLPTKIYEKDIYTGFKETVKSNIKVLKKRQILIK</sequence>